<keyword evidence="2" id="KW-0378">Hydrolase</keyword>
<feature type="domain" description="AB hydrolase-1" evidence="1">
    <location>
        <begin position="43"/>
        <end position="265"/>
    </location>
</feature>
<dbReference type="Gene3D" id="3.40.50.1820">
    <property type="entry name" value="alpha/beta hydrolase"/>
    <property type="match status" value="1"/>
</dbReference>
<dbReference type="EMBL" id="JANSLM010000028">
    <property type="protein sequence ID" value="MDT8843709.1"/>
    <property type="molecule type" value="Genomic_DNA"/>
</dbReference>
<dbReference type="PANTHER" id="PTHR43798">
    <property type="entry name" value="MONOACYLGLYCEROL LIPASE"/>
    <property type="match status" value="1"/>
</dbReference>
<evidence type="ECO:0000259" key="1">
    <source>
        <dbReference type="Pfam" id="PF12697"/>
    </source>
</evidence>
<proteinExistence type="predicted"/>
<dbReference type="PRINTS" id="PR00111">
    <property type="entry name" value="ABHYDROLASE"/>
</dbReference>
<dbReference type="GO" id="GO:0047372">
    <property type="term" value="F:monoacylglycerol lipase activity"/>
    <property type="evidence" value="ECO:0007669"/>
    <property type="project" value="TreeGrafter"/>
</dbReference>
<accession>A0AAP5QK29</accession>
<dbReference type="AlphaFoldDB" id="A0AAP5QK29"/>
<evidence type="ECO:0000313" key="3">
    <source>
        <dbReference type="Proteomes" id="UP001246473"/>
    </source>
</evidence>
<dbReference type="InterPro" id="IPR029058">
    <property type="entry name" value="AB_hydrolase_fold"/>
</dbReference>
<protein>
    <submittedName>
        <fullName evidence="2">Alpha/beta hydrolase</fullName>
    </submittedName>
</protein>
<dbReference type="SUPFAM" id="SSF53474">
    <property type="entry name" value="alpha/beta-Hydrolases"/>
    <property type="match status" value="1"/>
</dbReference>
<dbReference type="GO" id="GO:0016020">
    <property type="term" value="C:membrane"/>
    <property type="evidence" value="ECO:0007669"/>
    <property type="project" value="TreeGrafter"/>
</dbReference>
<sequence>MEKIQEITIKGSERTEVVKAWNSQIDIKVNIAGNGPAIVYFHPAAGLFWDPFLDRLAEKFTVYAPEMPGTTVGDPYAIHKIDTFWDLLLIYEEVVRKLEIEPVCAIGQSLGGMVTADLAANFTELFGKVVLLDPIGLWSDDAPVLTNKLLIDPPQNIPGYLFVDPGNPIAVKMLTPPADPEQAVKHIAHAVWSLGCSAKFIWPFPDQGLVKRLHRIAVPTLVIWGKQDTLVPSVYAESFRKDIADCEVEIIDNCGHIPQVEQLEKTLAAVERFILT</sequence>
<reference evidence="2" key="1">
    <citation type="submission" date="2022-08" db="EMBL/GenBank/DDBJ databases">
        <authorList>
            <person name="Kim S.-J."/>
        </authorList>
    </citation>
    <scope>NUCLEOTIDE SEQUENCE</scope>
    <source>
        <strain evidence="2">KJ</strain>
    </source>
</reference>
<dbReference type="InterPro" id="IPR000073">
    <property type="entry name" value="AB_hydrolase_1"/>
</dbReference>
<dbReference type="RefSeq" id="WP_216749690.1">
    <property type="nucleotide sequence ID" value="NZ_JAHNIZ010000001.1"/>
</dbReference>
<comment type="caution">
    <text evidence="2">The sequence shown here is derived from an EMBL/GenBank/DDBJ whole genome shotgun (WGS) entry which is preliminary data.</text>
</comment>
<gene>
    <name evidence="2" type="ORF">ParKJ_40620</name>
</gene>
<dbReference type="Proteomes" id="UP001246473">
    <property type="component" value="Unassembled WGS sequence"/>
</dbReference>
<name>A0AAP5QK29_9BURK</name>
<organism evidence="2 3">
    <name type="scientific">Paraburkholderia fungorum</name>
    <dbReference type="NCBI Taxonomy" id="134537"/>
    <lineage>
        <taxon>Bacteria</taxon>
        <taxon>Pseudomonadati</taxon>
        <taxon>Pseudomonadota</taxon>
        <taxon>Betaproteobacteria</taxon>
        <taxon>Burkholderiales</taxon>
        <taxon>Burkholderiaceae</taxon>
        <taxon>Paraburkholderia</taxon>
    </lineage>
</organism>
<evidence type="ECO:0000313" key="2">
    <source>
        <dbReference type="EMBL" id="MDT8843709.1"/>
    </source>
</evidence>
<dbReference type="PANTHER" id="PTHR43798:SF5">
    <property type="entry name" value="MONOACYLGLYCEROL LIPASE ABHD6"/>
    <property type="match status" value="1"/>
</dbReference>
<dbReference type="InterPro" id="IPR050266">
    <property type="entry name" value="AB_hydrolase_sf"/>
</dbReference>
<dbReference type="GO" id="GO:0046464">
    <property type="term" value="P:acylglycerol catabolic process"/>
    <property type="evidence" value="ECO:0007669"/>
    <property type="project" value="TreeGrafter"/>
</dbReference>
<dbReference type="Pfam" id="PF12697">
    <property type="entry name" value="Abhydrolase_6"/>
    <property type="match status" value="1"/>
</dbReference>